<dbReference type="OrthoDB" id="9775851at2"/>
<sequence>MRPWPQFDGLDRAVGERRRTSGQTFEVEAACGPVLGRWRAGVLEFLGIPYAEAPVGPLRFAAPVRKRRFETVFAALEYGDAAPQQSPLPQSLGRLFGMATSQSEKCLNLNVWTPGTEGKRPVLVFVHGGAFVIGSGAQYPGGDLARRGDCVIVTINYRLGLAGFNGFPELFPGDERFAANPGLLDQRCALRWVQDNIEAFGGDPGQVTLAGESAGAASVAFHLVAEDSKPLFHQAILQSGGLNLFYPRDHAGSLAARVAKALGASGDPDRLFDVSALRLASSLDDVEGEKLGVVARPYVDGVDIPDRPLGEILTLIKPCPTMIGTNRDELAFFIDLPLFPFEWSKPAMEAYVTWVSDADQARTISDLYQDDHDGLIGFGTDLLFRMPAIHAADFQASQASTFMYRLDWKAKGLLARQGATHSVDLPLLFEDFLKPFRSVYLGVMPDHRRQALALRMRDHWLSFVREGRPGVDWPAYETGRRETMIFDLEDRVMHDPERVHRIVWKGIDGWTY</sequence>
<evidence type="ECO:0000313" key="5">
    <source>
        <dbReference type="EMBL" id="SMC51364.1"/>
    </source>
</evidence>
<keyword evidence="6" id="KW-1185">Reference proteome</keyword>
<keyword evidence="2 3" id="KW-0378">Hydrolase</keyword>
<dbReference type="InterPro" id="IPR019826">
    <property type="entry name" value="Carboxylesterase_B_AS"/>
</dbReference>
<feature type="domain" description="Carboxylesterase type B" evidence="4">
    <location>
        <begin position="26"/>
        <end position="491"/>
    </location>
</feature>
<organism evidence="5 6">
    <name type="scientific">Fulvimarina manganoxydans</name>
    <dbReference type="NCBI Taxonomy" id="937218"/>
    <lineage>
        <taxon>Bacteria</taxon>
        <taxon>Pseudomonadati</taxon>
        <taxon>Pseudomonadota</taxon>
        <taxon>Alphaproteobacteria</taxon>
        <taxon>Hyphomicrobiales</taxon>
        <taxon>Aurantimonadaceae</taxon>
        <taxon>Fulvimarina</taxon>
    </lineage>
</organism>
<accession>A0A1W1ZSK9</accession>
<dbReference type="PANTHER" id="PTHR11559">
    <property type="entry name" value="CARBOXYLESTERASE"/>
    <property type="match status" value="1"/>
</dbReference>
<name>A0A1W1ZSK9_9HYPH</name>
<proteinExistence type="inferred from homology"/>
<evidence type="ECO:0000259" key="4">
    <source>
        <dbReference type="Pfam" id="PF00135"/>
    </source>
</evidence>
<comment type="similarity">
    <text evidence="1 3">Belongs to the type-B carboxylesterase/lipase family.</text>
</comment>
<reference evidence="5 6" key="1">
    <citation type="submission" date="2017-04" db="EMBL/GenBank/DDBJ databases">
        <authorList>
            <person name="Afonso C.L."/>
            <person name="Miller P.J."/>
            <person name="Scott M.A."/>
            <person name="Spackman E."/>
            <person name="Goraichik I."/>
            <person name="Dimitrov K.M."/>
            <person name="Suarez D.L."/>
            <person name="Swayne D.E."/>
        </authorList>
    </citation>
    <scope>NUCLEOTIDE SEQUENCE [LARGE SCALE GENOMIC DNA]</scope>
    <source>
        <strain evidence="5 6">CGMCC 1.10972</strain>
    </source>
</reference>
<dbReference type="RefSeq" id="WP_084408925.1">
    <property type="nucleotide sequence ID" value="NZ_FWXR01000003.1"/>
</dbReference>
<dbReference type="Proteomes" id="UP000192656">
    <property type="component" value="Unassembled WGS sequence"/>
</dbReference>
<evidence type="ECO:0000256" key="3">
    <source>
        <dbReference type="RuleBase" id="RU361235"/>
    </source>
</evidence>
<dbReference type="Gene3D" id="3.40.50.1820">
    <property type="entry name" value="alpha/beta hydrolase"/>
    <property type="match status" value="1"/>
</dbReference>
<dbReference type="Pfam" id="PF00135">
    <property type="entry name" value="COesterase"/>
    <property type="match status" value="1"/>
</dbReference>
<dbReference type="InterPro" id="IPR029058">
    <property type="entry name" value="AB_hydrolase_fold"/>
</dbReference>
<dbReference type="InterPro" id="IPR050309">
    <property type="entry name" value="Type-B_Carboxylest/Lipase"/>
</dbReference>
<dbReference type="PROSITE" id="PS00122">
    <property type="entry name" value="CARBOXYLESTERASE_B_1"/>
    <property type="match status" value="1"/>
</dbReference>
<dbReference type="InterPro" id="IPR002018">
    <property type="entry name" value="CarbesteraseB"/>
</dbReference>
<dbReference type="SUPFAM" id="SSF53474">
    <property type="entry name" value="alpha/beta-Hydrolases"/>
    <property type="match status" value="1"/>
</dbReference>
<protein>
    <recommendedName>
        <fullName evidence="3">Carboxylic ester hydrolase</fullName>
        <ecNumber evidence="3">3.1.1.-</ecNumber>
    </recommendedName>
</protein>
<evidence type="ECO:0000256" key="2">
    <source>
        <dbReference type="ARBA" id="ARBA00022801"/>
    </source>
</evidence>
<evidence type="ECO:0000256" key="1">
    <source>
        <dbReference type="ARBA" id="ARBA00005964"/>
    </source>
</evidence>
<dbReference type="EMBL" id="FWXR01000003">
    <property type="protein sequence ID" value="SMC51364.1"/>
    <property type="molecule type" value="Genomic_DNA"/>
</dbReference>
<gene>
    <name evidence="5" type="ORF">SAMN06297251_10395</name>
</gene>
<dbReference type="GO" id="GO:0016787">
    <property type="term" value="F:hydrolase activity"/>
    <property type="evidence" value="ECO:0007669"/>
    <property type="project" value="UniProtKB-KW"/>
</dbReference>
<dbReference type="EC" id="3.1.1.-" evidence="3"/>
<dbReference type="STRING" id="937218.SAMN06297251_10395"/>
<dbReference type="AlphaFoldDB" id="A0A1W1ZSK9"/>
<evidence type="ECO:0000313" key="6">
    <source>
        <dbReference type="Proteomes" id="UP000192656"/>
    </source>
</evidence>